<dbReference type="EMBL" id="BAABJO010000015">
    <property type="protein sequence ID" value="GAA5126056.1"/>
    <property type="molecule type" value="Genomic_DNA"/>
</dbReference>
<proteinExistence type="inferred from homology"/>
<sequence>MTRSLGTADFTAPIEDRWFSDYVAGVQYEYGHLDVREEEILRFAEQFDPQPIHTDPDFALHGPFGGLIGSGWHSAGLAMRLLADHYLSKVASLASPGVDELRWKVPLRPGDRVRLRATVLEARPSRSKPDRGMVVTQVELLNQDDGAPISFRAMNLLAVRPDRRSPSGSA</sequence>
<evidence type="ECO:0000313" key="4">
    <source>
        <dbReference type="Proteomes" id="UP001500804"/>
    </source>
</evidence>
<dbReference type="Proteomes" id="UP001500804">
    <property type="component" value="Unassembled WGS sequence"/>
</dbReference>
<keyword evidence="4" id="KW-1185">Reference proteome</keyword>
<gene>
    <name evidence="3" type="ORF">GCM10023320_41310</name>
</gene>
<accession>A0ABP9NLW3</accession>
<dbReference type="CDD" id="cd03454">
    <property type="entry name" value="YdeM"/>
    <property type="match status" value="1"/>
</dbReference>
<evidence type="ECO:0000313" key="3">
    <source>
        <dbReference type="EMBL" id="GAA5126056.1"/>
    </source>
</evidence>
<dbReference type="InterPro" id="IPR002539">
    <property type="entry name" value="MaoC-like_dom"/>
</dbReference>
<reference evidence="4" key="1">
    <citation type="journal article" date="2019" name="Int. J. Syst. Evol. Microbiol.">
        <title>The Global Catalogue of Microorganisms (GCM) 10K type strain sequencing project: providing services to taxonomists for standard genome sequencing and annotation.</title>
        <authorList>
            <consortium name="The Broad Institute Genomics Platform"/>
            <consortium name="The Broad Institute Genome Sequencing Center for Infectious Disease"/>
            <person name="Wu L."/>
            <person name="Ma J."/>
        </authorList>
    </citation>
    <scope>NUCLEOTIDE SEQUENCE [LARGE SCALE GENOMIC DNA]</scope>
    <source>
        <strain evidence="4">JCM 18302</strain>
    </source>
</reference>
<dbReference type="Pfam" id="PF01575">
    <property type="entry name" value="MaoC_dehydratas"/>
    <property type="match status" value="1"/>
</dbReference>
<evidence type="ECO:0000259" key="2">
    <source>
        <dbReference type="Pfam" id="PF01575"/>
    </source>
</evidence>
<dbReference type="SUPFAM" id="SSF54637">
    <property type="entry name" value="Thioesterase/thiol ester dehydrase-isomerase"/>
    <property type="match status" value="1"/>
</dbReference>
<dbReference type="InterPro" id="IPR029069">
    <property type="entry name" value="HotDog_dom_sf"/>
</dbReference>
<protein>
    <recommendedName>
        <fullName evidence="2">MaoC-like domain-containing protein</fullName>
    </recommendedName>
</protein>
<organism evidence="3 4">
    <name type="scientific">Pseudonocardia adelaidensis</name>
    <dbReference type="NCBI Taxonomy" id="648754"/>
    <lineage>
        <taxon>Bacteria</taxon>
        <taxon>Bacillati</taxon>
        <taxon>Actinomycetota</taxon>
        <taxon>Actinomycetes</taxon>
        <taxon>Pseudonocardiales</taxon>
        <taxon>Pseudonocardiaceae</taxon>
        <taxon>Pseudonocardia</taxon>
    </lineage>
</organism>
<evidence type="ECO:0000256" key="1">
    <source>
        <dbReference type="ARBA" id="ARBA00005254"/>
    </source>
</evidence>
<comment type="similarity">
    <text evidence="1">Belongs to the enoyl-CoA hydratase/isomerase family.</text>
</comment>
<feature type="domain" description="MaoC-like" evidence="2">
    <location>
        <begin position="33"/>
        <end position="127"/>
    </location>
</feature>
<comment type="caution">
    <text evidence="3">The sequence shown here is derived from an EMBL/GenBank/DDBJ whole genome shotgun (WGS) entry which is preliminary data.</text>
</comment>
<name>A0ABP9NLW3_9PSEU</name>
<dbReference type="RefSeq" id="WP_345606866.1">
    <property type="nucleotide sequence ID" value="NZ_BAABJO010000015.1"/>
</dbReference>
<dbReference type="Gene3D" id="3.10.129.10">
    <property type="entry name" value="Hotdog Thioesterase"/>
    <property type="match status" value="1"/>
</dbReference>